<dbReference type="AlphaFoldDB" id="A0A2T0ACA0"/>
<protein>
    <submittedName>
        <fullName evidence="2">Uncharacterized protein</fullName>
    </submittedName>
</protein>
<dbReference type="InterPro" id="IPR032675">
    <property type="entry name" value="LRR_dom_sf"/>
</dbReference>
<proteinExistence type="predicted"/>
<name>A0A2T0ACA0_RHOTO</name>
<evidence type="ECO:0000256" key="1">
    <source>
        <dbReference type="SAM" id="MobiDB-lite"/>
    </source>
</evidence>
<evidence type="ECO:0000313" key="2">
    <source>
        <dbReference type="EMBL" id="PRQ75642.1"/>
    </source>
</evidence>
<organism evidence="2 3">
    <name type="scientific">Rhodotorula toruloides</name>
    <name type="common">Yeast</name>
    <name type="synonym">Rhodosporidium toruloides</name>
    <dbReference type="NCBI Taxonomy" id="5286"/>
    <lineage>
        <taxon>Eukaryota</taxon>
        <taxon>Fungi</taxon>
        <taxon>Dikarya</taxon>
        <taxon>Basidiomycota</taxon>
        <taxon>Pucciniomycotina</taxon>
        <taxon>Microbotryomycetes</taxon>
        <taxon>Sporidiobolales</taxon>
        <taxon>Sporidiobolaceae</taxon>
        <taxon>Rhodotorula</taxon>
    </lineage>
</organism>
<dbReference type="Gene3D" id="3.80.10.10">
    <property type="entry name" value="Ribonuclease Inhibitor"/>
    <property type="match status" value="1"/>
</dbReference>
<accession>A0A2T0ACA0</accession>
<dbReference type="SUPFAM" id="SSF52047">
    <property type="entry name" value="RNI-like"/>
    <property type="match status" value="1"/>
</dbReference>
<reference evidence="2 3" key="1">
    <citation type="journal article" date="2018" name="Elife">
        <title>Functional genomics of lipid metabolism in the oleaginous yeast Rhodosporidium toruloides.</title>
        <authorList>
            <person name="Coradetti S.T."/>
            <person name="Pinel D."/>
            <person name="Geiselman G."/>
            <person name="Ito M."/>
            <person name="Mondo S."/>
            <person name="Reilly M.C."/>
            <person name="Cheng Y.F."/>
            <person name="Bauer S."/>
            <person name="Grigoriev I."/>
            <person name="Gladden J.M."/>
            <person name="Simmons B.A."/>
            <person name="Brem R."/>
            <person name="Arkin A.P."/>
            <person name="Skerker J.M."/>
        </authorList>
    </citation>
    <scope>NUCLEOTIDE SEQUENCE [LARGE SCALE GENOMIC DNA]</scope>
    <source>
        <strain evidence="2 3">NBRC 0880</strain>
    </source>
</reference>
<gene>
    <name evidence="2" type="ORF">AAT19DRAFT_13699</name>
</gene>
<dbReference type="EMBL" id="LCTV02000004">
    <property type="protein sequence ID" value="PRQ75642.1"/>
    <property type="molecule type" value="Genomic_DNA"/>
</dbReference>
<dbReference type="OrthoDB" id="2527834at2759"/>
<dbReference type="Proteomes" id="UP000239560">
    <property type="component" value="Unassembled WGS sequence"/>
</dbReference>
<feature type="compositionally biased region" description="Polar residues" evidence="1">
    <location>
        <begin position="319"/>
        <end position="328"/>
    </location>
</feature>
<feature type="region of interest" description="Disordered" evidence="1">
    <location>
        <begin position="306"/>
        <end position="351"/>
    </location>
</feature>
<comment type="caution">
    <text evidence="2">The sequence shown here is derived from an EMBL/GenBank/DDBJ whole genome shotgun (WGS) entry which is preliminary data.</text>
</comment>
<evidence type="ECO:0000313" key="3">
    <source>
        <dbReference type="Proteomes" id="UP000239560"/>
    </source>
</evidence>
<sequence>MPLNLPIELLRQILVALGPCSLNPDDRQDATQRTLYRCCLASKALKAVAQPLLYQAVLLREERSVQKLASEWTYGKGFEMVQKVVAGMPNLRRLWMSGQYGASGYPCTGWDEFELSLLANLESLTMTATSLSGEPPSSFSNLVQLAFVDSYISADDLNAILHPDMTPNLGALHLNAVKDPDEEFERAYFPMIPSSSLRRLNILQLNDGRETPREPYSFEPNFQLGDIAVQFYTEGSLPDVAPHALQHILLLWPSTDLAYQDLPPHTALTRFLADLQYEKEALDRHLRSISLPRLLRPVAANASELVQGAGSGGDGAVANRSQAEQLSDTPHLHPDSAVDSGDSHHHKRSYCTSPGTQRLLIGILDLAVAHKIDIVWHDWDPRTSDSMVCEDFWRYVREKKAGTWRG</sequence>